<keyword evidence="1" id="KW-0614">Plasmid</keyword>
<evidence type="ECO:0000313" key="2">
    <source>
        <dbReference type="Proteomes" id="UP000008722"/>
    </source>
</evidence>
<dbReference type="eggNOG" id="COG1611">
    <property type="taxonomic scope" value="Bacteria"/>
</dbReference>
<gene>
    <name evidence="1" type="ordered locus">Ocepr_2335</name>
</gene>
<dbReference type="HOGENOM" id="CLU_1466601_0_0_0"/>
<sequence length="178" mass="19540">MSVKQGLAYAGIGARATPPEVRRLMTRIAERLGQLGYTLRTGGADGADQAFLEGALKADTPVELYLPARRHKGHTQERYGNKVRVSSSIPDAAFELARAQHPAWDRLSDFVRRLHARNAQILMGKNLDDPVRFVIAWTKDGKVVGGTGMSIRIARAQGIPVVNLFDDGALEEIARLLR</sequence>
<keyword evidence="2" id="KW-1185">Reference proteome</keyword>
<protein>
    <recommendedName>
        <fullName evidence="3">DUF2493 domain-containing protein</fullName>
    </recommendedName>
</protein>
<dbReference type="KEGG" id="opr:Ocepr_2335"/>
<dbReference type="EMBL" id="CP002362">
    <property type="protein sequence ID" value="ADR37783.1"/>
    <property type="molecule type" value="Genomic_DNA"/>
</dbReference>
<evidence type="ECO:0008006" key="3">
    <source>
        <dbReference type="Google" id="ProtNLM"/>
    </source>
</evidence>
<proteinExistence type="predicted"/>
<dbReference type="OrthoDB" id="3035174at2"/>
<dbReference type="AlphaFoldDB" id="E4UAK4"/>
<dbReference type="Proteomes" id="UP000008722">
    <property type="component" value="Plasmid pOCEPR01"/>
</dbReference>
<dbReference type="SUPFAM" id="SSF102405">
    <property type="entry name" value="MCP/YpsA-like"/>
    <property type="match status" value="1"/>
</dbReference>
<evidence type="ECO:0000313" key="1">
    <source>
        <dbReference type="EMBL" id="ADR37783.1"/>
    </source>
</evidence>
<geneLocation type="plasmid" evidence="1 2">
    <name>pOCEPR01</name>
</geneLocation>
<accession>E4UAK4</accession>
<reference evidence="1 2" key="2">
    <citation type="journal article" date="2011" name="Stand. Genomic Sci.">
        <title>Complete genome sequence of Oceanithermus profundus type strain (506).</title>
        <authorList>
            <person name="Pati A."/>
            <person name="Zhang X."/>
            <person name="Lapidus A."/>
            <person name="Nolan M."/>
            <person name="Lucas S."/>
            <person name="Del Rio T.G."/>
            <person name="Tice H."/>
            <person name="Cheng J.F."/>
            <person name="Tapia R."/>
            <person name="Han C."/>
            <person name="Goodwin L."/>
            <person name="Pitluck S."/>
            <person name="Liolios K."/>
            <person name="Pagani I."/>
            <person name="Ivanova N."/>
            <person name="Mavromatis K."/>
            <person name="Chen A."/>
            <person name="Palaniappan K."/>
            <person name="Hauser L."/>
            <person name="Jeffries C.D."/>
            <person name="Brambilla E.M."/>
            <person name="Rohl A."/>
            <person name="Mwirichia R."/>
            <person name="Rohde M."/>
            <person name="Tindall B.J."/>
            <person name="Sikorski J."/>
            <person name="Wirth R."/>
            <person name="Goker M."/>
            <person name="Woyke T."/>
            <person name="Detter J.C."/>
            <person name="Bristow J."/>
            <person name="Eisen J.A."/>
            <person name="Markowitz V."/>
            <person name="Hugenholtz P."/>
            <person name="Kyrpides N.C."/>
            <person name="Klenk H.P."/>
            <person name="Land M."/>
        </authorList>
    </citation>
    <scope>NUCLEOTIDE SEQUENCE [LARGE SCALE GENOMIC DNA]</scope>
    <source>
        <strain evidence="2">DSM 14977 / NBRC 100410 / VKM B-2274 / 506</strain>
        <plasmid evidence="2">Plasmid pOCEPR01</plasmid>
    </source>
</reference>
<organism evidence="1 2">
    <name type="scientific">Oceanithermus profundus (strain DSM 14977 / NBRC 100410 / VKM B-2274 / 506)</name>
    <dbReference type="NCBI Taxonomy" id="670487"/>
    <lineage>
        <taxon>Bacteria</taxon>
        <taxon>Thermotogati</taxon>
        <taxon>Deinococcota</taxon>
        <taxon>Deinococci</taxon>
        <taxon>Thermales</taxon>
        <taxon>Thermaceae</taxon>
        <taxon>Oceanithermus</taxon>
    </lineage>
</organism>
<name>E4UAK4_OCEP5</name>
<dbReference type="Gene3D" id="3.40.50.450">
    <property type="match status" value="1"/>
</dbReference>
<reference evidence="2" key="1">
    <citation type="submission" date="2010-11" db="EMBL/GenBank/DDBJ databases">
        <title>The complete sequence of plasmid of Oceanithermus profundus DSM 14977.</title>
        <authorList>
            <consortium name="US DOE Joint Genome Institute (JGI-PGF)"/>
            <person name="Lucas S."/>
            <person name="Copeland A."/>
            <person name="Lapidus A."/>
            <person name="Bruce D."/>
            <person name="Goodwin L."/>
            <person name="Pitluck S."/>
            <person name="Kyrpides N."/>
            <person name="Mavromatis K."/>
            <person name="Pagani I."/>
            <person name="Ivanova N."/>
            <person name="Zhang X."/>
            <person name="Brettin T."/>
            <person name="Detter J.C."/>
            <person name="Tapia R."/>
            <person name="Han C."/>
            <person name="Land M."/>
            <person name="Hauser L."/>
            <person name="Markowitz V."/>
            <person name="Cheng J.-F."/>
            <person name="Hugenholtz P."/>
            <person name="Woyke T."/>
            <person name="Wu D."/>
            <person name="Tindall B."/>
            <person name="Faehnrich R."/>
            <person name="Brambilla E."/>
            <person name="Klenk H.-P."/>
            <person name="Eisen J.A."/>
        </authorList>
    </citation>
    <scope>NUCLEOTIDE SEQUENCE [LARGE SCALE GENOMIC DNA]</scope>
    <source>
        <strain evidence="2">DSM 14977 / NBRC 100410 / VKM B-2274 / 506</strain>
        <plasmid evidence="2">Plasmid pOCEPR01</plasmid>
    </source>
</reference>